<evidence type="ECO:0000313" key="3">
    <source>
        <dbReference type="Proteomes" id="UP000070544"/>
    </source>
</evidence>
<dbReference type="AlphaFoldDB" id="A0A139A4Q2"/>
<reference evidence="2 3" key="1">
    <citation type="journal article" date="2015" name="Genome Biol. Evol.">
        <title>Phylogenomic analyses indicate that early fungi evolved digesting cell walls of algal ancestors of land plants.</title>
        <authorList>
            <person name="Chang Y."/>
            <person name="Wang S."/>
            <person name="Sekimoto S."/>
            <person name="Aerts A.L."/>
            <person name="Choi C."/>
            <person name="Clum A."/>
            <person name="LaButti K.M."/>
            <person name="Lindquist E.A."/>
            <person name="Yee Ngan C."/>
            <person name="Ohm R.A."/>
            <person name="Salamov A.A."/>
            <person name="Grigoriev I.V."/>
            <person name="Spatafora J.W."/>
            <person name="Berbee M.L."/>
        </authorList>
    </citation>
    <scope>NUCLEOTIDE SEQUENCE [LARGE SCALE GENOMIC DNA]</scope>
    <source>
        <strain evidence="2 3">JEL478</strain>
    </source>
</reference>
<protein>
    <recommendedName>
        <fullName evidence="1">F-box domain-containing protein</fullName>
    </recommendedName>
</protein>
<accession>A0A139A4Q2</accession>
<dbReference type="InterPro" id="IPR036047">
    <property type="entry name" value="F-box-like_dom_sf"/>
</dbReference>
<dbReference type="OrthoDB" id="2183640at2759"/>
<dbReference type="Pfam" id="PF12937">
    <property type="entry name" value="F-box-like"/>
    <property type="match status" value="1"/>
</dbReference>
<dbReference type="Gene3D" id="1.20.1280.50">
    <property type="match status" value="1"/>
</dbReference>
<dbReference type="PROSITE" id="PS50181">
    <property type="entry name" value="FBOX"/>
    <property type="match status" value="1"/>
</dbReference>
<proteinExistence type="predicted"/>
<dbReference type="InterPro" id="IPR001810">
    <property type="entry name" value="F-box_dom"/>
</dbReference>
<evidence type="ECO:0000313" key="2">
    <source>
        <dbReference type="EMBL" id="KXS11787.1"/>
    </source>
</evidence>
<dbReference type="Proteomes" id="UP000070544">
    <property type="component" value="Unassembled WGS sequence"/>
</dbReference>
<dbReference type="SUPFAM" id="SSF81383">
    <property type="entry name" value="F-box domain"/>
    <property type="match status" value="1"/>
</dbReference>
<sequence length="79" mass="9002">MDSLPTETLIPILRFLPPKTFYTQIPLVCRRFRDAAAVAVPGLNAAEVGVACDLRVCEYLVEQNVLRMRWTYGPYVDWA</sequence>
<dbReference type="EMBL" id="KQ965796">
    <property type="protein sequence ID" value="KXS11787.1"/>
    <property type="molecule type" value="Genomic_DNA"/>
</dbReference>
<organism evidence="2 3">
    <name type="scientific">Gonapodya prolifera (strain JEL478)</name>
    <name type="common">Monoblepharis prolifera</name>
    <dbReference type="NCBI Taxonomy" id="1344416"/>
    <lineage>
        <taxon>Eukaryota</taxon>
        <taxon>Fungi</taxon>
        <taxon>Fungi incertae sedis</taxon>
        <taxon>Chytridiomycota</taxon>
        <taxon>Chytridiomycota incertae sedis</taxon>
        <taxon>Monoblepharidomycetes</taxon>
        <taxon>Monoblepharidales</taxon>
        <taxon>Gonapodyaceae</taxon>
        <taxon>Gonapodya</taxon>
    </lineage>
</organism>
<feature type="domain" description="F-box" evidence="1">
    <location>
        <begin position="1"/>
        <end position="34"/>
    </location>
</feature>
<name>A0A139A4Q2_GONPJ</name>
<gene>
    <name evidence="2" type="ORF">M427DRAFT_157881</name>
</gene>
<keyword evidence="3" id="KW-1185">Reference proteome</keyword>
<dbReference type="CDD" id="cd09917">
    <property type="entry name" value="F-box_SF"/>
    <property type="match status" value="1"/>
</dbReference>
<evidence type="ECO:0000259" key="1">
    <source>
        <dbReference type="PROSITE" id="PS50181"/>
    </source>
</evidence>